<proteinExistence type="predicted"/>
<evidence type="ECO:0000313" key="2">
    <source>
        <dbReference type="EMBL" id="MDV2077336.1"/>
    </source>
</evidence>
<evidence type="ECO:0000313" key="3">
    <source>
        <dbReference type="Proteomes" id="UP001269819"/>
    </source>
</evidence>
<organism evidence="2 3">
    <name type="scientific">Marinobacter xestospongiae</name>
    <dbReference type="NCBI Taxonomy" id="994319"/>
    <lineage>
        <taxon>Bacteria</taxon>
        <taxon>Pseudomonadati</taxon>
        <taxon>Pseudomonadota</taxon>
        <taxon>Gammaproteobacteria</taxon>
        <taxon>Pseudomonadales</taxon>
        <taxon>Marinobacteraceae</taxon>
        <taxon>Marinobacter</taxon>
    </lineage>
</organism>
<dbReference type="RefSeq" id="WP_316972314.1">
    <property type="nucleotide sequence ID" value="NZ_JAWIIJ010000001.1"/>
</dbReference>
<sequence>MSSRTELPLMPSRAAGTLAALPWLVLALVTLALGLTQTAVLLVLLPLTLAGAAVAFRRQGLLLGRKAVHTLSLRQGQLWAEDGSQPPVAVTVSPESRISARLALLKLTPLTSRSGRKTLLLLDLGPHCRNVPREPFRHLRAWLRLG</sequence>
<feature type="transmembrane region" description="Helical" evidence="1">
    <location>
        <begin position="39"/>
        <end position="56"/>
    </location>
</feature>
<reference evidence="2 3" key="1">
    <citation type="submission" date="2023-10" db="EMBL/GenBank/DDBJ databases">
        <title>Characteristics and mechanism of a salt-tolerant marine origin heterotrophic nitrifying- aerobic denitrifying bacteria Marinobacter xestospongiae HN1.</title>
        <authorList>
            <person name="Qi R."/>
        </authorList>
    </citation>
    <scope>NUCLEOTIDE SEQUENCE [LARGE SCALE GENOMIC DNA]</scope>
    <source>
        <strain evidence="2 3">HN1</strain>
    </source>
</reference>
<evidence type="ECO:0008006" key="4">
    <source>
        <dbReference type="Google" id="ProtNLM"/>
    </source>
</evidence>
<feature type="transmembrane region" description="Helical" evidence="1">
    <location>
        <begin position="12"/>
        <end position="33"/>
    </location>
</feature>
<keyword evidence="1" id="KW-1133">Transmembrane helix</keyword>
<keyword evidence="3" id="KW-1185">Reference proteome</keyword>
<keyword evidence="1" id="KW-0472">Membrane</keyword>
<protein>
    <recommendedName>
        <fullName evidence="4">Toxin CptA</fullName>
    </recommendedName>
</protein>
<gene>
    <name evidence="2" type="ORF">RYS15_01510</name>
</gene>
<evidence type="ECO:0000256" key="1">
    <source>
        <dbReference type="SAM" id="Phobius"/>
    </source>
</evidence>
<accession>A0ABU3VSU7</accession>
<name>A0ABU3VSU7_9GAMM</name>
<keyword evidence="1" id="KW-0812">Transmembrane</keyword>
<comment type="caution">
    <text evidence="2">The sequence shown here is derived from an EMBL/GenBank/DDBJ whole genome shotgun (WGS) entry which is preliminary data.</text>
</comment>
<dbReference type="Proteomes" id="UP001269819">
    <property type="component" value="Unassembled WGS sequence"/>
</dbReference>
<dbReference type="EMBL" id="JAWIIJ010000001">
    <property type="protein sequence ID" value="MDV2077336.1"/>
    <property type="molecule type" value="Genomic_DNA"/>
</dbReference>